<dbReference type="GO" id="GO:0006367">
    <property type="term" value="P:transcription initiation at RNA polymerase II promoter"/>
    <property type="evidence" value="ECO:0007669"/>
    <property type="project" value="TreeGrafter"/>
</dbReference>
<dbReference type="PANTHER" id="PTHR21242:SF0">
    <property type="entry name" value="TRANSCRIPTION INITIATION FACTOR TFIID SUBUNIT 10"/>
    <property type="match status" value="1"/>
</dbReference>
<dbReference type="Proteomes" id="UP000193411">
    <property type="component" value="Unassembled WGS sequence"/>
</dbReference>
<dbReference type="STRING" id="765915.A0A1Y2HL29"/>
<gene>
    <name evidence="6" type="ORF">BCR44DRAFT_99447</name>
</gene>
<evidence type="ECO:0000256" key="4">
    <source>
        <dbReference type="ARBA" id="ARBA00023242"/>
    </source>
</evidence>
<dbReference type="GO" id="GO:1990841">
    <property type="term" value="F:promoter-specific chromatin binding"/>
    <property type="evidence" value="ECO:0007669"/>
    <property type="project" value="TreeGrafter"/>
</dbReference>
<evidence type="ECO:0000313" key="7">
    <source>
        <dbReference type="Proteomes" id="UP000193411"/>
    </source>
</evidence>
<comment type="similarity">
    <text evidence="5">Belongs to the TAF10 family.</text>
</comment>
<evidence type="ECO:0000256" key="1">
    <source>
        <dbReference type="ARBA" id="ARBA00004123"/>
    </source>
</evidence>
<proteinExistence type="inferred from homology"/>
<keyword evidence="4" id="KW-0539">Nucleus</keyword>
<keyword evidence="2" id="KW-0805">Transcription regulation</keyword>
<keyword evidence="3" id="KW-0804">Transcription</keyword>
<evidence type="ECO:0000256" key="2">
    <source>
        <dbReference type="ARBA" id="ARBA00023015"/>
    </source>
</evidence>
<organism evidence="6 7">
    <name type="scientific">Catenaria anguillulae PL171</name>
    <dbReference type="NCBI Taxonomy" id="765915"/>
    <lineage>
        <taxon>Eukaryota</taxon>
        <taxon>Fungi</taxon>
        <taxon>Fungi incertae sedis</taxon>
        <taxon>Blastocladiomycota</taxon>
        <taxon>Blastocladiomycetes</taxon>
        <taxon>Blastocladiales</taxon>
        <taxon>Catenariaceae</taxon>
        <taxon>Catenaria</taxon>
    </lineage>
</organism>
<dbReference type="PRINTS" id="PR01443">
    <property type="entry name" value="TFIID30KDSUB"/>
</dbReference>
<name>A0A1Y2HL29_9FUNG</name>
<accession>A0A1Y2HL29</accession>
<dbReference type="GO" id="GO:0000124">
    <property type="term" value="C:SAGA complex"/>
    <property type="evidence" value="ECO:0007669"/>
    <property type="project" value="TreeGrafter"/>
</dbReference>
<dbReference type="EMBL" id="MCFL01000023">
    <property type="protein sequence ID" value="ORZ35307.1"/>
    <property type="molecule type" value="Genomic_DNA"/>
</dbReference>
<feature type="non-terminal residue" evidence="6">
    <location>
        <position position="107"/>
    </location>
</feature>
<dbReference type="GO" id="GO:0016251">
    <property type="term" value="F:RNA polymerase II general transcription initiation factor activity"/>
    <property type="evidence" value="ECO:0007669"/>
    <property type="project" value="TreeGrafter"/>
</dbReference>
<dbReference type="Pfam" id="PF03540">
    <property type="entry name" value="TAF10"/>
    <property type="match status" value="1"/>
</dbReference>
<dbReference type="GO" id="GO:0005669">
    <property type="term" value="C:transcription factor TFIID complex"/>
    <property type="evidence" value="ECO:0007669"/>
    <property type="project" value="TreeGrafter"/>
</dbReference>
<sequence>ARSDISLAELVGLMDEYQPLVPDAVTDYYLAKAGFDCSDVRVKRVLALAAQKFVADVASDALHFSKLRQQPPSTQQRKGPKKHALTIEDLTQALAEYGISIKKPEYY</sequence>
<evidence type="ECO:0000313" key="6">
    <source>
        <dbReference type="EMBL" id="ORZ35307.1"/>
    </source>
</evidence>
<dbReference type="CDD" id="cd07982">
    <property type="entry name" value="HFD_TAF10"/>
    <property type="match status" value="1"/>
</dbReference>
<keyword evidence="6" id="KW-0648">Protein biosynthesis</keyword>
<dbReference type="OrthoDB" id="154356at2759"/>
<dbReference type="PIRSF" id="PIRSF017246">
    <property type="entry name" value="TFIID_TAF10"/>
    <property type="match status" value="1"/>
</dbReference>
<comment type="caution">
    <text evidence="6">The sequence shown here is derived from an EMBL/GenBank/DDBJ whole genome shotgun (WGS) entry which is preliminary data.</text>
</comment>
<dbReference type="GO" id="GO:0003743">
    <property type="term" value="F:translation initiation factor activity"/>
    <property type="evidence" value="ECO:0007669"/>
    <property type="project" value="UniProtKB-KW"/>
</dbReference>
<keyword evidence="7" id="KW-1185">Reference proteome</keyword>
<dbReference type="PANTHER" id="PTHR21242">
    <property type="entry name" value="TRANSCRIPTION INITIATION FACTOR TFIID SUBUNIT 10"/>
    <property type="match status" value="1"/>
</dbReference>
<feature type="non-terminal residue" evidence="6">
    <location>
        <position position="1"/>
    </location>
</feature>
<evidence type="ECO:0000256" key="5">
    <source>
        <dbReference type="ARBA" id="ARBA00025730"/>
    </source>
</evidence>
<comment type="subcellular location">
    <subcellularLocation>
        <location evidence="1">Nucleus</location>
    </subcellularLocation>
</comment>
<evidence type="ECO:0000256" key="3">
    <source>
        <dbReference type="ARBA" id="ARBA00023163"/>
    </source>
</evidence>
<reference evidence="6 7" key="1">
    <citation type="submission" date="2016-07" db="EMBL/GenBank/DDBJ databases">
        <title>Pervasive Adenine N6-methylation of Active Genes in Fungi.</title>
        <authorList>
            <consortium name="DOE Joint Genome Institute"/>
            <person name="Mondo S.J."/>
            <person name="Dannebaum R.O."/>
            <person name="Kuo R.C."/>
            <person name="Labutti K."/>
            <person name="Haridas S."/>
            <person name="Kuo A."/>
            <person name="Salamov A."/>
            <person name="Ahrendt S.R."/>
            <person name="Lipzen A."/>
            <person name="Sullivan W."/>
            <person name="Andreopoulos W.B."/>
            <person name="Clum A."/>
            <person name="Lindquist E."/>
            <person name="Daum C."/>
            <person name="Ramamoorthy G.K."/>
            <person name="Gryganskyi A."/>
            <person name="Culley D."/>
            <person name="Magnuson J.K."/>
            <person name="James T.Y."/>
            <person name="O'Malley M.A."/>
            <person name="Stajich J.E."/>
            <person name="Spatafora J.W."/>
            <person name="Visel A."/>
            <person name="Grigoriev I.V."/>
        </authorList>
    </citation>
    <scope>NUCLEOTIDE SEQUENCE [LARGE SCALE GENOMIC DNA]</scope>
    <source>
        <strain evidence="6 7">PL171</strain>
    </source>
</reference>
<dbReference type="InterPro" id="IPR003923">
    <property type="entry name" value="TAF10"/>
</dbReference>
<dbReference type="AlphaFoldDB" id="A0A1Y2HL29"/>
<protein>
    <submittedName>
        <fullName evidence="6">Transcription initiation factor TFIID 23-30kDa subunit-domain-containing protein</fullName>
    </submittedName>
</protein>
<keyword evidence="6" id="KW-0396">Initiation factor</keyword>